<comment type="caution">
    <text evidence="8">The sequence shown here is derived from an EMBL/GenBank/DDBJ whole genome shotgun (WGS) entry which is preliminary data.</text>
</comment>
<evidence type="ECO:0000256" key="2">
    <source>
        <dbReference type="ARBA" id="ARBA00022485"/>
    </source>
</evidence>
<keyword evidence="5" id="KW-0408">Iron</keyword>
<dbReference type="InterPro" id="IPR034391">
    <property type="entry name" value="AdoMet-like_SPASM_containing"/>
</dbReference>
<keyword evidence="9" id="KW-1185">Reference proteome</keyword>
<evidence type="ECO:0000256" key="6">
    <source>
        <dbReference type="ARBA" id="ARBA00023014"/>
    </source>
</evidence>
<dbReference type="Gene3D" id="3.20.20.70">
    <property type="entry name" value="Aldolase class I"/>
    <property type="match status" value="1"/>
</dbReference>
<evidence type="ECO:0000256" key="3">
    <source>
        <dbReference type="ARBA" id="ARBA00022691"/>
    </source>
</evidence>
<gene>
    <name evidence="8" type="ORF">J2S01_000150</name>
</gene>
<dbReference type="InterPro" id="IPR013785">
    <property type="entry name" value="Aldolase_TIM"/>
</dbReference>
<keyword evidence="4" id="KW-0479">Metal-binding</keyword>
<keyword evidence="2" id="KW-0004">4Fe-4S</keyword>
<evidence type="ECO:0000259" key="7">
    <source>
        <dbReference type="PROSITE" id="PS51918"/>
    </source>
</evidence>
<dbReference type="SUPFAM" id="SSF102114">
    <property type="entry name" value="Radical SAM enzymes"/>
    <property type="match status" value="2"/>
</dbReference>
<dbReference type="InterPro" id="IPR007197">
    <property type="entry name" value="rSAM"/>
</dbReference>
<evidence type="ECO:0000313" key="9">
    <source>
        <dbReference type="Proteomes" id="UP001239167"/>
    </source>
</evidence>
<feature type="domain" description="Radical SAM core" evidence="7">
    <location>
        <begin position="145"/>
        <end position="382"/>
    </location>
</feature>
<dbReference type="PROSITE" id="PS51918">
    <property type="entry name" value="RADICAL_SAM"/>
    <property type="match status" value="1"/>
</dbReference>
<evidence type="ECO:0000256" key="5">
    <source>
        <dbReference type="ARBA" id="ARBA00023004"/>
    </source>
</evidence>
<dbReference type="InterPro" id="IPR023885">
    <property type="entry name" value="4Fe4S-binding_SPASM_dom"/>
</dbReference>
<dbReference type="CDD" id="cd01335">
    <property type="entry name" value="Radical_SAM"/>
    <property type="match status" value="1"/>
</dbReference>
<organism evidence="8 9">
    <name type="scientific">Pectinatus haikarae</name>
    <dbReference type="NCBI Taxonomy" id="349096"/>
    <lineage>
        <taxon>Bacteria</taxon>
        <taxon>Bacillati</taxon>
        <taxon>Bacillota</taxon>
        <taxon>Negativicutes</taxon>
        <taxon>Selenomonadales</taxon>
        <taxon>Selenomonadaceae</taxon>
        <taxon>Pectinatus</taxon>
    </lineage>
</organism>
<keyword evidence="3" id="KW-0949">S-adenosyl-L-methionine</keyword>
<dbReference type="InterPro" id="IPR050377">
    <property type="entry name" value="Radical_SAM_PqqE_MftC-like"/>
</dbReference>
<name>A0ABT9Y3R4_9FIRM</name>
<sequence>MGNVLYKNGFYDKENDGIRNFNWMSPDAKIVIDNPSENEWLYSEVGYPGAILSTISFSTNNGKFRHTIKLRPGWHYIGIPISLLSNYPSIDISISVDYKHQAPHDTRNLGIMVSKWKTGTLDNLDLKTKNSILLYNDLLRNTVVNSYPIEVTLESTKKCNLSCVMCSYNHWDTTNNTADFDFDMSYSEYVKPIIASADLIALQLWGEPLMSKSLFPLLDLIKSVNASEQDVRFVTNGTLLSDRNISKLLDSSLTHIDISTDAATSITYRKIRDRDFSKLTQNIKNLTTQKHSHHKKLNICLNMCAMRENINEVVDFVKLAHNLGADKCHIKPLFNRPDEDMRTVNRNNWAFYYPQQMLDYYPLKTREMLNSAVSTAKQLGIELIYNARTSLSNISGEKDMPYPLPVDEFKHLLSKEEVVTTSSHKSNEIWNDALYCDLPWTTAFIETNGDVHICCLLSEVTPPIGNIKNNSFMEIWNAPVLQEIRKCCANNTVHPLCKQASCSYVKNRQ</sequence>
<dbReference type="SFLD" id="SFLDG01387">
    <property type="entry name" value="BtrN-like_SPASM_domain_contain"/>
    <property type="match status" value="1"/>
</dbReference>
<dbReference type="EMBL" id="JAUSUE010000001">
    <property type="protein sequence ID" value="MDQ0202465.1"/>
    <property type="molecule type" value="Genomic_DNA"/>
</dbReference>
<evidence type="ECO:0000313" key="8">
    <source>
        <dbReference type="EMBL" id="MDQ0202465.1"/>
    </source>
</evidence>
<reference evidence="8 9" key="1">
    <citation type="submission" date="2023-07" db="EMBL/GenBank/DDBJ databases">
        <title>Genomic Encyclopedia of Type Strains, Phase IV (KMG-IV): sequencing the most valuable type-strain genomes for metagenomic binning, comparative biology and taxonomic classification.</title>
        <authorList>
            <person name="Goeker M."/>
        </authorList>
    </citation>
    <scope>NUCLEOTIDE SEQUENCE [LARGE SCALE GENOMIC DNA]</scope>
    <source>
        <strain evidence="8 9">DSM 16980</strain>
    </source>
</reference>
<dbReference type="CDD" id="cd21109">
    <property type="entry name" value="SPASM"/>
    <property type="match status" value="1"/>
</dbReference>
<dbReference type="RefSeq" id="WP_307222320.1">
    <property type="nucleotide sequence ID" value="NZ_CP116940.1"/>
</dbReference>
<dbReference type="Pfam" id="PF13186">
    <property type="entry name" value="SPASM"/>
    <property type="match status" value="1"/>
</dbReference>
<evidence type="ECO:0000256" key="1">
    <source>
        <dbReference type="ARBA" id="ARBA00001966"/>
    </source>
</evidence>
<accession>A0ABT9Y3R4</accession>
<dbReference type="PANTHER" id="PTHR11228:SF7">
    <property type="entry name" value="PQQA PEPTIDE CYCLASE"/>
    <property type="match status" value="1"/>
</dbReference>
<dbReference type="Proteomes" id="UP001239167">
    <property type="component" value="Unassembled WGS sequence"/>
</dbReference>
<dbReference type="Pfam" id="PF04055">
    <property type="entry name" value="Radical_SAM"/>
    <property type="match status" value="1"/>
</dbReference>
<evidence type="ECO:0000256" key="4">
    <source>
        <dbReference type="ARBA" id="ARBA00022723"/>
    </source>
</evidence>
<dbReference type="PANTHER" id="PTHR11228">
    <property type="entry name" value="RADICAL SAM DOMAIN PROTEIN"/>
    <property type="match status" value="1"/>
</dbReference>
<dbReference type="InterPro" id="IPR058240">
    <property type="entry name" value="rSAM_sf"/>
</dbReference>
<proteinExistence type="predicted"/>
<protein>
    <submittedName>
        <fullName evidence="8">MoaA/NifB/PqqE/SkfB family radical SAM enzyme</fullName>
    </submittedName>
</protein>
<dbReference type="SFLD" id="SFLDG01067">
    <property type="entry name" value="SPASM/twitch_domain_containing"/>
    <property type="match status" value="1"/>
</dbReference>
<comment type="cofactor">
    <cofactor evidence="1">
        <name>[4Fe-4S] cluster</name>
        <dbReference type="ChEBI" id="CHEBI:49883"/>
    </cofactor>
</comment>
<dbReference type="SFLD" id="SFLDS00029">
    <property type="entry name" value="Radical_SAM"/>
    <property type="match status" value="1"/>
</dbReference>
<keyword evidence="6" id="KW-0411">Iron-sulfur</keyword>